<protein>
    <submittedName>
        <fullName evidence="2">Uncharacterized protein</fullName>
    </submittedName>
</protein>
<evidence type="ECO:0000313" key="3">
    <source>
        <dbReference type="Proteomes" id="UP000001409"/>
    </source>
</evidence>
<feature type="region of interest" description="Disordered" evidence="1">
    <location>
        <begin position="263"/>
        <end position="285"/>
    </location>
</feature>
<feature type="region of interest" description="Disordered" evidence="1">
    <location>
        <begin position="212"/>
        <end position="237"/>
    </location>
</feature>
<proteinExistence type="predicted"/>
<dbReference type="KEGG" id="cef:CE2020"/>
<sequence>MLILQGGAGLTGPGDPLARPVRIQDGAEEIEAFVEQQFIVLEIETEQREGFDEGAATQGDLRAVVGDRIHGGPTFEDAHRIIGGQHGHRGGHLQPFGLGQDRGHHDVRRGDGVVGAVVFTETDEINTDLLREYGLVDDVTQGLGMGDRIALKIHGSVTEGVDAEGDLPGGGGLLRHVSGGLSWACSGYSCGYINNIRGKMFPGPFSPLRGWGGNRSPSFRDAGRPEQKTGTPEDGVPAFRMWAWGAPRWTRGSSQPVGNRCPSGAGNWPHSVPTRAGNRRASESPEWMTPLSVAPWFKRFVFGVQRTLSSIACRPSTHAGWWVS</sequence>
<evidence type="ECO:0000256" key="1">
    <source>
        <dbReference type="SAM" id="MobiDB-lite"/>
    </source>
</evidence>
<reference evidence="2 3" key="1">
    <citation type="journal article" date="2003" name="Genome Res.">
        <title>Comparative complete genome sequence analysis of the amino acid replacements responsible for the thermostability of Corynebacterium efficiens.</title>
        <authorList>
            <person name="Nishio Y."/>
            <person name="Nakamura Y."/>
            <person name="Kawarabayasi Y."/>
            <person name="Usuda Y."/>
            <person name="Kimura E."/>
            <person name="Sugimoto S."/>
            <person name="Matsui K."/>
            <person name="Yamagishi A."/>
            <person name="Kikuchi H."/>
            <person name="Ikeo K."/>
            <person name="Gojobori T."/>
        </authorList>
    </citation>
    <scope>NUCLEOTIDE SEQUENCE [LARGE SCALE GENOMIC DNA]</scope>
    <source>
        <strain evidence="3">DSM 44549 / YS-314 / AJ 12310 / JCM 11189 / NBRC 100395</strain>
    </source>
</reference>
<keyword evidence="3" id="KW-1185">Reference proteome</keyword>
<accession>Q8FNX3</accession>
<evidence type="ECO:0000313" key="2">
    <source>
        <dbReference type="EMBL" id="BAC18830.1"/>
    </source>
</evidence>
<dbReference type="Proteomes" id="UP000001409">
    <property type="component" value="Chromosome"/>
</dbReference>
<dbReference type="EMBL" id="BA000035">
    <property type="protein sequence ID" value="BAC18830.1"/>
    <property type="molecule type" value="Genomic_DNA"/>
</dbReference>
<name>Q8FNX3_COREF</name>
<organism evidence="2 3">
    <name type="scientific">Corynebacterium efficiens (strain DSM 44549 / YS-314 / AJ 12310 / JCM 11189 / NBRC 100395)</name>
    <dbReference type="NCBI Taxonomy" id="196164"/>
    <lineage>
        <taxon>Bacteria</taxon>
        <taxon>Bacillati</taxon>
        <taxon>Actinomycetota</taxon>
        <taxon>Actinomycetes</taxon>
        <taxon>Mycobacteriales</taxon>
        <taxon>Corynebacteriaceae</taxon>
        <taxon>Corynebacterium</taxon>
    </lineage>
</organism>
<dbReference type="AlphaFoldDB" id="Q8FNX3"/>
<dbReference type="HOGENOM" id="CLU_857154_0_0_11"/>